<protein>
    <recommendedName>
        <fullName evidence="3 12">ATP synthase subunit d, mitochondrial</fullName>
    </recommendedName>
</protein>
<dbReference type="GO" id="GO:0015078">
    <property type="term" value="F:proton transmembrane transporter activity"/>
    <property type="evidence" value="ECO:0007669"/>
    <property type="project" value="InterPro"/>
</dbReference>
<evidence type="ECO:0000256" key="8">
    <source>
        <dbReference type="ARBA" id="ARBA00023065"/>
    </source>
</evidence>
<evidence type="ECO:0000256" key="5">
    <source>
        <dbReference type="ARBA" id="ARBA00022547"/>
    </source>
</evidence>
<evidence type="ECO:0000256" key="12">
    <source>
        <dbReference type="PIRNR" id="PIRNR005514"/>
    </source>
</evidence>
<name>A0A060T5G3_BLAAD</name>
<evidence type="ECO:0000256" key="7">
    <source>
        <dbReference type="ARBA" id="ARBA00022792"/>
    </source>
</evidence>
<keyword evidence="9 12" id="KW-0496">Mitochondrion</keyword>
<evidence type="ECO:0000256" key="1">
    <source>
        <dbReference type="ARBA" id="ARBA00004273"/>
    </source>
</evidence>
<dbReference type="GO" id="GO:0015986">
    <property type="term" value="P:proton motive force-driven ATP synthesis"/>
    <property type="evidence" value="ECO:0007669"/>
    <property type="project" value="UniProtKB-UniRule"/>
</dbReference>
<evidence type="ECO:0000256" key="3">
    <source>
        <dbReference type="ARBA" id="ARBA00021688"/>
    </source>
</evidence>
<evidence type="ECO:0000256" key="6">
    <source>
        <dbReference type="ARBA" id="ARBA00022781"/>
    </source>
</evidence>
<dbReference type="SUPFAM" id="SSF161065">
    <property type="entry name" value="ATP synthase D chain-like"/>
    <property type="match status" value="1"/>
</dbReference>
<keyword evidence="4 12" id="KW-0813">Transport</keyword>
<dbReference type="PIRSF" id="PIRSF005514">
    <property type="entry name" value="ATPase_F0_D_mt"/>
    <property type="match status" value="1"/>
</dbReference>
<accession>A0A060T5G3</accession>
<keyword evidence="11" id="KW-0066">ATP synthesis</keyword>
<dbReference type="InterPro" id="IPR008689">
    <property type="entry name" value="ATP_synth_F0_dsu_mt"/>
</dbReference>
<keyword evidence="7 12" id="KW-0999">Mitochondrion inner membrane</keyword>
<comment type="similarity">
    <text evidence="2 12">Belongs to the ATPase d subunit family.</text>
</comment>
<comment type="subcellular location">
    <subcellularLocation>
        <location evidence="1 12">Mitochondrion inner membrane</location>
    </subcellularLocation>
</comment>
<evidence type="ECO:0000256" key="2">
    <source>
        <dbReference type="ARBA" id="ARBA00006842"/>
    </source>
</evidence>
<keyword evidence="10 12" id="KW-0472">Membrane</keyword>
<sequence>MSVTKSAIKLDWAKVISTLGLTGNTSASLLAFRKRHDEAQKKVLDLNKADKEIDFAYYRSTLKNQAVVDEIEKAYKAFKPVTYDVSKQIKAIETFEAKAVENAKATEEGVVAELETLQKTLDNIESARPFDQLTVADLHKARPEIKAKVDEMLQKGSWTVPGYTDKFPNLNLM</sequence>
<dbReference type="InterPro" id="IPR036228">
    <property type="entry name" value="ATP_synth_F0_dsu_sf_mt"/>
</dbReference>
<reference evidence="13" key="1">
    <citation type="submission" date="2014-02" db="EMBL/GenBank/DDBJ databases">
        <authorList>
            <person name="Genoscope - CEA"/>
        </authorList>
    </citation>
    <scope>NUCLEOTIDE SEQUENCE</scope>
    <source>
        <strain evidence="13">LS3</strain>
    </source>
</reference>
<dbReference type="EMBL" id="HG937693">
    <property type="protein sequence ID" value="CDP34122.1"/>
    <property type="molecule type" value="Genomic_DNA"/>
</dbReference>
<evidence type="ECO:0000256" key="9">
    <source>
        <dbReference type="ARBA" id="ARBA00023128"/>
    </source>
</evidence>
<dbReference type="Gene3D" id="6.10.280.70">
    <property type="match status" value="1"/>
</dbReference>
<proteinExistence type="inferred from homology"/>
<dbReference type="GO" id="GO:0005743">
    <property type="term" value="C:mitochondrial inner membrane"/>
    <property type="evidence" value="ECO:0007669"/>
    <property type="project" value="UniProtKB-SubCell"/>
</dbReference>
<reference evidence="13" key="2">
    <citation type="submission" date="2014-06" db="EMBL/GenBank/DDBJ databases">
        <title>The complete genome of Blastobotrys (Arxula) adeninivorans LS3 - a yeast of biotechnological interest.</title>
        <authorList>
            <person name="Kunze G."/>
            <person name="Gaillardin C."/>
            <person name="Czernicka M."/>
            <person name="Durrens P."/>
            <person name="Martin T."/>
            <person name="Boer E."/>
            <person name="Gabaldon T."/>
            <person name="Cruz J."/>
            <person name="Talla E."/>
            <person name="Marck C."/>
            <person name="Goffeau A."/>
            <person name="Barbe V."/>
            <person name="Baret P."/>
            <person name="Baronian K."/>
            <person name="Beier S."/>
            <person name="Bleykasten C."/>
            <person name="Bode R."/>
            <person name="Casaregola S."/>
            <person name="Despons L."/>
            <person name="Fairhead C."/>
            <person name="Giersberg M."/>
            <person name="Gierski P."/>
            <person name="Hahnel U."/>
            <person name="Hartmann A."/>
            <person name="Jankowska D."/>
            <person name="Jubin C."/>
            <person name="Jung P."/>
            <person name="Lafontaine I."/>
            <person name="Leh-Louis V."/>
            <person name="Lemaire M."/>
            <person name="Marcet-Houben M."/>
            <person name="Mascher M."/>
            <person name="Morel G."/>
            <person name="Richard G.-F."/>
            <person name="Riechen J."/>
            <person name="Sacerdot C."/>
            <person name="Sarkar A."/>
            <person name="Savel G."/>
            <person name="Schacherer J."/>
            <person name="Sherman D."/>
            <person name="Straub M.-L."/>
            <person name="Stein N."/>
            <person name="Thierry A."/>
            <person name="Trautwein-Schult A."/>
            <person name="Westhof E."/>
            <person name="Worch S."/>
            <person name="Dujon B."/>
            <person name="Souciet J.-L."/>
            <person name="Wincker P."/>
            <person name="Scholz U."/>
            <person name="Neuveglise N."/>
        </authorList>
    </citation>
    <scope>NUCLEOTIDE SEQUENCE</scope>
    <source>
        <strain evidence="13">LS3</strain>
    </source>
</reference>
<evidence type="ECO:0000313" key="13">
    <source>
        <dbReference type="EMBL" id="CDP34122.1"/>
    </source>
</evidence>
<dbReference type="Pfam" id="PF05873">
    <property type="entry name" value="Mt_ATP-synt_D"/>
    <property type="match status" value="1"/>
</dbReference>
<evidence type="ECO:0000256" key="4">
    <source>
        <dbReference type="ARBA" id="ARBA00022448"/>
    </source>
</evidence>
<dbReference type="GO" id="GO:0045259">
    <property type="term" value="C:proton-transporting ATP synthase complex"/>
    <property type="evidence" value="ECO:0007669"/>
    <property type="project" value="UniProtKB-KW"/>
</dbReference>
<evidence type="ECO:0000256" key="11">
    <source>
        <dbReference type="ARBA" id="ARBA00023310"/>
    </source>
</evidence>
<gene>
    <name evidence="13" type="ORF">GNLVRS02_ARAD1C05214g</name>
</gene>
<dbReference type="AlphaFoldDB" id="A0A060T5G3"/>
<dbReference type="PhylomeDB" id="A0A060T5G3"/>
<keyword evidence="8 12" id="KW-0406">Ion transport</keyword>
<keyword evidence="6 12" id="KW-0375">Hydrogen ion transport</keyword>
<evidence type="ECO:0000256" key="10">
    <source>
        <dbReference type="ARBA" id="ARBA00023136"/>
    </source>
</evidence>
<dbReference type="PANTHER" id="PTHR12700">
    <property type="entry name" value="ATP SYNTHASE SUBUNIT D, MITOCHONDRIAL"/>
    <property type="match status" value="1"/>
</dbReference>
<organism evidence="13">
    <name type="scientific">Blastobotrys adeninivorans</name>
    <name type="common">Yeast</name>
    <name type="synonym">Arxula adeninivorans</name>
    <dbReference type="NCBI Taxonomy" id="409370"/>
    <lineage>
        <taxon>Eukaryota</taxon>
        <taxon>Fungi</taxon>
        <taxon>Dikarya</taxon>
        <taxon>Ascomycota</taxon>
        <taxon>Saccharomycotina</taxon>
        <taxon>Dipodascomycetes</taxon>
        <taxon>Dipodascales</taxon>
        <taxon>Trichomonascaceae</taxon>
        <taxon>Blastobotrys</taxon>
    </lineage>
</organism>
<keyword evidence="5" id="KW-0138">CF(0)</keyword>
<comment type="function">
    <text evidence="12">Mitochondrial membrane ATP synthase (F(1)F(0) ATP synthase or Complex V) produces ATP from ADP in the presence of a proton gradient across the membrane which is generated by electron transport complexes of the respiratory chain. F-type ATPases consist of two structural domains, F(1) - containing the extramembraneous catalytic core, and F(0) - containing the membrane proton channel, linked together by a central stalk and a peripheral stalk. During catalysis, ATP synthesis in the catalytic domain of F(1) is coupled via a rotary mechanism of the central stalk subunits to proton translocation.</text>
</comment>